<dbReference type="PROSITE" id="PS00107">
    <property type="entry name" value="PROTEIN_KINASE_ATP"/>
    <property type="match status" value="1"/>
</dbReference>
<dbReference type="GO" id="GO:0050684">
    <property type="term" value="P:regulation of mRNA processing"/>
    <property type="evidence" value="ECO:0007669"/>
    <property type="project" value="TreeGrafter"/>
</dbReference>
<dbReference type="InterPro" id="IPR011009">
    <property type="entry name" value="Kinase-like_dom_sf"/>
</dbReference>
<evidence type="ECO:0000256" key="1">
    <source>
        <dbReference type="ARBA" id="ARBA00012513"/>
    </source>
</evidence>
<evidence type="ECO:0000256" key="2">
    <source>
        <dbReference type="ARBA" id="ARBA00022527"/>
    </source>
</evidence>
<dbReference type="SMART" id="SM00220">
    <property type="entry name" value="S_TKc"/>
    <property type="match status" value="1"/>
</dbReference>
<keyword evidence="12" id="KW-1185">Reference proteome</keyword>
<comment type="catalytic activity">
    <reaction evidence="8">
        <text>L-seryl-[protein] + ATP = O-phospho-L-seryl-[protein] + ADP + H(+)</text>
        <dbReference type="Rhea" id="RHEA:17989"/>
        <dbReference type="Rhea" id="RHEA-COMP:9863"/>
        <dbReference type="Rhea" id="RHEA-COMP:11604"/>
        <dbReference type="ChEBI" id="CHEBI:15378"/>
        <dbReference type="ChEBI" id="CHEBI:29999"/>
        <dbReference type="ChEBI" id="CHEBI:30616"/>
        <dbReference type="ChEBI" id="CHEBI:83421"/>
        <dbReference type="ChEBI" id="CHEBI:456216"/>
        <dbReference type="EC" id="2.7.11.1"/>
    </reaction>
</comment>
<feature type="domain" description="Protein kinase" evidence="10">
    <location>
        <begin position="60"/>
        <end position="400"/>
    </location>
</feature>
<evidence type="ECO:0000256" key="6">
    <source>
        <dbReference type="ARBA" id="ARBA00022840"/>
    </source>
</evidence>
<dbReference type="Pfam" id="PF00069">
    <property type="entry name" value="Pkinase"/>
    <property type="match status" value="1"/>
</dbReference>
<dbReference type="EMBL" id="KZ559532">
    <property type="protein sequence ID" value="PLN81850.1"/>
    <property type="molecule type" value="Genomic_DNA"/>
</dbReference>
<sequence length="403" mass="46536">MKSFIRLGRFLRRSSPARVQKPSNFPILDPATKVEEERMPAYDRGLYYPVKFGDIFHSRYQVLSKLGFGANSTVWFCRDLEQHRYTAMKIYIKNSRANQEVRVLEHISRTKTQHPGSNLVRRMIDNFELSGPSDSHQCIVHEPLLTSLLHFQAALDAKSLPEDLLKGALQQLLEALDFLHSEAQVIHTDIQAKNIIISAMDDSIFREWEVNERTEPSPRKVDNGYTVYRSRSFHLKKGWSGYGMPLLSDFGEARIGKVHNGLIQPDIYRAPEVILGLKWTSKVDIWNVGALIWDLFEDHHLLDGRGPDGFHSDAHLLAEMIAMLGPPPAAFLHKSSYSLKYWDSGQWKSPREVPHDSLEDSEEYLEGENKRMFLQFVRKMLRWDPEERQSACDLLKDPWLTAH</sequence>
<dbReference type="OrthoDB" id="5979581at2759"/>
<accession>A0A2J5HWQ5</accession>
<comment type="catalytic activity">
    <reaction evidence="7">
        <text>L-threonyl-[protein] + ATP = O-phospho-L-threonyl-[protein] + ADP + H(+)</text>
        <dbReference type="Rhea" id="RHEA:46608"/>
        <dbReference type="Rhea" id="RHEA-COMP:11060"/>
        <dbReference type="Rhea" id="RHEA-COMP:11605"/>
        <dbReference type="ChEBI" id="CHEBI:15378"/>
        <dbReference type="ChEBI" id="CHEBI:30013"/>
        <dbReference type="ChEBI" id="CHEBI:30616"/>
        <dbReference type="ChEBI" id="CHEBI:61977"/>
        <dbReference type="ChEBI" id="CHEBI:456216"/>
        <dbReference type="EC" id="2.7.11.1"/>
    </reaction>
</comment>
<evidence type="ECO:0000313" key="11">
    <source>
        <dbReference type="EMBL" id="PLN81850.1"/>
    </source>
</evidence>
<evidence type="ECO:0000313" key="12">
    <source>
        <dbReference type="Proteomes" id="UP000235023"/>
    </source>
</evidence>
<evidence type="ECO:0000256" key="7">
    <source>
        <dbReference type="ARBA" id="ARBA00047899"/>
    </source>
</evidence>
<dbReference type="AlphaFoldDB" id="A0A2J5HWQ5"/>
<dbReference type="Proteomes" id="UP000235023">
    <property type="component" value="Unassembled WGS sequence"/>
</dbReference>
<proteinExistence type="predicted"/>
<dbReference type="GO" id="GO:0005524">
    <property type="term" value="F:ATP binding"/>
    <property type="evidence" value="ECO:0007669"/>
    <property type="project" value="UniProtKB-UniRule"/>
</dbReference>
<dbReference type="InterPro" id="IPR000719">
    <property type="entry name" value="Prot_kinase_dom"/>
</dbReference>
<dbReference type="Gene3D" id="3.30.200.20">
    <property type="entry name" value="Phosphorylase Kinase, domain 1"/>
    <property type="match status" value="1"/>
</dbReference>
<evidence type="ECO:0000256" key="4">
    <source>
        <dbReference type="ARBA" id="ARBA00022741"/>
    </source>
</evidence>
<dbReference type="GO" id="GO:0000245">
    <property type="term" value="P:spliceosomal complex assembly"/>
    <property type="evidence" value="ECO:0007669"/>
    <property type="project" value="TreeGrafter"/>
</dbReference>
<dbReference type="SUPFAM" id="SSF56112">
    <property type="entry name" value="Protein kinase-like (PK-like)"/>
    <property type="match status" value="1"/>
</dbReference>
<reference evidence="12" key="1">
    <citation type="submission" date="2017-12" db="EMBL/GenBank/DDBJ databases">
        <authorList>
            <consortium name="DOE Joint Genome Institute"/>
            <person name="Mondo S.J."/>
            <person name="Kjaerbolling I."/>
            <person name="Vesth T.C."/>
            <person name="Frisvad J.C."/>
            <person name="Nybo J.L."/>
            <person name="Theobald S."/>
            <person name="Kuo A."/>
            <person name="Bowyer P."/>
            <person name="Matsuda Y."/>
            <person name="Lyhne E.K."/>
            <person name="Kogle M.E."/>
            <person name="Clum A."/>
            <person name="Lipzen A."/>
            <person name="Salamov A."/>
            <person name="Ngan C.Y."/>
            <person name="Daum C."/>
            <person name="Chiniquy J."/>
            <person name="Barry K."/>
            <person name="LaButti K."/>
            <person name="Haridas S."/>
            <person name="Simmons B.A."/>
            <person name="Magnuson J.K."/>
            <person name="Mortensen U.H."/>
            <person name="Larsen T.O."/>
            <person name="Grigoriev I.V."/>
            <person name="Baker S.E."/>
            <person name="Andersen M.R."/>
            <person name="Nordberg H.P."/>
            <person name="Cantor M.N."/>
            <person name="Hua S.X."/>
        </authorList>
    </citation>
    <scope>NUCLEOTIDE SEQUENCE [LARGE SCALE GENOMIC DNA]</scope>
    <source>
        <strain evidence="12">IBT 19404</strain>
    </source>
</reference>
<keyword evidence="6 9" id="KW-0067">ATP-binding</keyword>
<feature type="binding site" evidence="9">
    <location>
        <position position="89"/>
    </location>
    <ligand>
        <name>ATP</name>
        <dbReference type="ChEBI" id="CHEBI:30616"/>
    </ligand>
</feature>
<keyword evidence="5 11" id="KW-0418">Kinase</keyword>
<keyword evidence="3" id="KW-0808">Transferase</keyword>
<dbReference type="EC" id="2.7.11.1" evidence="1"/>
<name>A0A2J5HWQ5_9EURO</name>
<dbReference type="PANTHER" id="PTHR47634:SF9">
    <property type="entry name" value="PROTEIN KINASE DOMAIN-CONTAINING PROTEIN-RELATED"/>
    <property type="match status" value="1"/>
</dbReference>
<evidence type="ECO:0000259" key="10">
    <source>
        <dbReference type="PROSITE" id="PS50011"/>
    </source>
</evidence>
<dbReference type="Gene3D" id="1.10.510.10">
    <property type="entry name" value="Transferase(Phosphotransferase) domain 1"/>
    <property type="match status" value="1"/>
</dbReference>
<protein>
    <recommendedName>
        <fullName evidence="1">non-specific serine/threonine protein kinase</fullName>
        <ecNumber evidence="1">2.7.11.1</ecNumber>
    </recommendedName>
</protein>
<dbReference type="InterPro" id="IPR051334">
    <property type="entry name" value="SRPK"/>
</dbReference>
<dbReference type="PANTHER" id="PTHR47634">
    <property type="entry name" value="PROTEIN KINASE DOMAIN-CONTAINING PROTEIN-RELATED"/>
    <property type="match status" value="1"/>
</dbReference>
<keyword evidence="2" id="KW-0723">Serine/threonine-protein kinase</keyword>
<evidence type="ECO:0000256" key="8">
    <source>
        <dbReference type="ARBA" id="ARBA00048679"/>
    </source>
</evidence>
<evidence type="ECO:0000256" key="5">
    <source>
        <dbReference type="ARBA" id="ARBA00022777"/>
    </source>
</evidence>
<dbReference type="InterPro" id="IPR017441">
    <property type="entry name" value="Protein_kinase_ATP_BS"/>
</dbReference>
<dbReference type="PROSITE" id="PS50011">
    <property type="entry name" value="PROTEIN_KINASE_DOM"/>
    <property type="match status" value="1"/>
</dbReference>
<keyword evidence="4 9" id="KW-0547">Nucleotide-binding</keyword>
<evidence type="ECO:0000256" key="3">
    <source>
        <dbReference type="ARBA" id="ARBA00022679"/>
    </source>
</evidence>
<dbReference type="GO" id="GO:0004674">
    <property type="term" value="F:protein serine/threonine kinase activity"/>
    <property type="evidence" value="ECO:0007669"/>
    <property type="project" value="UniProtKB-KW"/>
</dbReference>
<evidence type="ECO:0000256" key="9">
    <source>
        <dbReference type="PROSITE-ProRule" id="PRU10141"/>
    </source>
</evidence>
<gene>
    <name evidence="11" type="ORF">BDW42DRAFT_88029</name>
</gene>
<organism evidence="11 12">
    <name type="scientific">Aspergillus taichungensis</name>
    <dbReference type="NCBI Taxonomy" id="482145"/>
    <lineage>
        <taxon>Eukaryota</taxon>
        <taxon>Fungi</taxon>
        <taxon>Dikarya</taxon>
        <taxon>Ascomycota</taxon>
        <taxon>Pezizomycotina</taxon>
        <taxon>Eurotiomycetes</taxon>
        <taxon>Eurotiomycetidae</taxon>
        <taxon>Eurotiales</taxon>
        <taxon>Aspergillaceae</taxon>
        <taxon>Aspergillus</taxon>
        <taxon>Aspergillus subgen. Circumdati</taxon>
    </lineage>
</organism>